<organism evidence="2 3">
    <name type="scientific">Portunus trituberculatus</name>
    <name type="common">Swimming crab</name>
    <name type="synonym">Neptunus trituberculatus</name>
    <dbReference type="NCBI Taxonomy" id="210409"/>
    <lineage>
        <taxon>Eukaryota</taxon>
        <taxon>Metazoa</taxon>
        <taxon>Ecdysozoa</taxon>
        <taxon>Arthropoda</taxon>
        <taxon>Crustacea</taxon>
        <taxon>Multicrustacea</taxon>
        <taxon>Malacostraca</taxon>
        <taxon>Eumalacostraca</taxon>
        <taxon>Eucarida</taxon>
        <taxon>Decapoda</taxon>
        <taxon>Pleocyemata</taxon>
        <taxon>Brachyura</taxon>
        <taxon>Eubrachyura</taxon>
        <taxon>Portunoidea</taxon>
        <taxon>Portunidae</taxon>
        <taxon>Portuninae</taxon>
        <taxon>Portunus</taxon>
    </lineage>
</organism>
<dbReference type="Proteomes" id="UP000324222">
    <property type="component" value="Unassembled WGS sequence"/>
</dbReference>
<evidence type="ECO:0000256" key="1">
    <source>
        <dbReference type="SAM" id="MobiDB-lite"/>
    </source>
</evidence>
<reference evidence="2 3" key="1">
    <citation type="submission" date="2019-05" db="EMBL/GenBank/DDBJ databases">
        <title>Another draft genome of Portunus trituberculatus and its Hox gene families provides insights of decapod evolution.</title>
        <authorList>
            <person name="Jeong J.-H."/>
            <person name="Song I."/>
            <person name="Kim S."/>
            <person name="Choi T."/>
            <person name="Kim D."/>
            <person name="Ryu S."/>
            <person name="Kim W."/>
        </authorList>
    </citation>
    <scope>NUCLEOTIDE SEQUENCE [LARGE SCALE GENOMIC DNA]</scope>
    <source>
        <tissue evidence="2">Muscle</tissue>
    </source>
</reference>
<gene>
    <name evidence="2" type="ORF">E2C01_101532</name>
</gene>
<protein>
    <recommendedName>
        <fullName evidence="4">Zinc finger PHD-type domain-containing protein</fullName>
    </recommendedName>
</protein>
<dbReference type="AlphaFoldDB" id="A0A5B7KK93"/>
<evidence type="ECO:0000313" key="2">
    <source>
        <dbReference type="EMBL" id="MPD05768.1"/>
    </source>
</evidence>
<evidence type="ECO:0008006" key="4">
    <source>
        <dbReference type="Google" id="ProtNLM"/>
    </source>
</evidence>
<dbReference type="EMBL" id="VSRR010147724">
    <property type="protein sequence ID" value="MPD05768.1"/>
    <property type="molecule type" value="Genomic_DNA"/>
</dbReference>
<feature type="region of interest" description="Disordered" evidence="1">
    <location>
        <begin position="60"/>
        <end position="86"/>
    </location>
</feature>
<comment type="caution">
    <text evidence="2">The sequence shown here is derived from an EMBL/GenBank/DDBJ whole genome shotgun (WGS) entry which is preliminary data.</text>
</comment>
<keyword evidence="3" id="KW-1185">Reference proteome</keyword>
<accession>A0A5B7KK93</accession>
<evidence type="ECO:0000313" key="3">
    <source>
        <dbReference type="Proteomes" id="UP000324222"/>
    </source>
</evidence>
<proteinExistence type="predicted"/>
<feature type="compositionally biased region" description="Polar residues" evidence="1">
    <location>
        <begin position="70"/>
        <end position="86"/>
    </location>
</feature>
<sequence length="86" mass="9686">MAVNDCKECEKSVTTRCSGVECELWFRTACVGLKASIKMLSHKNILFLCDENLEVAKERLKTSNEDQETQKTAAITSKNTQTEAKR</sequence>
<name>A0A5B7KK93_PORTR</name>